<comment type="caution">
    <text evidence="1">The sequence shown here is derived from an EMBL/GenBank/DDBJ whole genome shotgun (WGS) entry which is preliminary data.</text>
</comment>
<name>A0A0G1RFN9_9BACT</name>
<proteinExistence type="predicted"/>
<gene>
    <name evidence="1" type="ORF">UX78_C0015G0039</name>
</gene>
<accession>A0A0G1RFN9</accession>
<reference evidence="1 2" key="1">
    <citation type="journal article" date="2015" name="Nature">
        <title>rRNA introns, odd ribosomes, and small enigmatic genomes across a large radiation of phyla.</title>
        <authorList>
            <person name="Brown C.T."/>
            <person name="Hug L.A."/>
            <person name="Thomas B.C."/>
            <person name="Sharon I."/>
            <person name="Castelle C.J."/>
            <person name="Singh A."/>
            <person name="Wilkins M.J."/>
            <person name="Williams K.H."/>
            <person name="Banfield J.F."/>
        </authorList>
    </citation>
    <scope>NUCLEOTIDE SEQUENCE [LARGE SCALE GENOMIC DNA]</scope>
</reference>
<dbReference type="EMBL" id="LCNM01000015">
    <property type="protein sequence ID" value="KKU55892.1"/>
    <property type="molecule type" value="Genomic_DNA"/>
</dbReference>
<protein>
    <submittedName>
        <fullName evidence="1">Uncharacterized protein</fullName>
    </submittedName>
</protein>
<dbReference type="Proteomes" id="UP000034607">
    <property type="component" value="Unassembled WGS sequence"/>
</dbReference>
<dbReference type="AlphaFoldDB" id="A0A0G1RFN9"/>
<evidence type="ECO:0000313" key="1">
    <source>
        <dbReference type="EMBL" id="KKU55892.1"/>
    </source>
</evidence>
<organism evidence="1 2">
    <name type="scientific">Candidatus Amesbacteria bacterium GW2011_GWA2_47_11</name>
    <dbReference type="NCBI Taxonomy" id="1618357"/>
    <lineage>
        <taxon>Bacteria</taxon>
        <taxon>Candidatus Amesiibacteriota</taxon>
    </lineage>
</organism>
<evidence type="ECO:0000313" key="2">
    <source>
        <dbReference type="Proteomes" id="UP000034607"/>
    </source>
</evidence>
<sequence length="308" mass="33441">MPRPAPKPKLDAQWLRSRIKLKHLHSEKLLTASHPGAVAQLHAVGIPPGNLRDHATRLLTAGATAGVLLLTPGQPLPASASLPPSSQTLFVSPLDLHQSLAESLKSALPSEVIPLTPSQESQISAILHSHFGLHAGADLEGNRLNRSYGLIGAEQHLPRYPGDTASAHEDFIQAGITPGRGAWGYFAPSLAELTPQLIRTEKYYVAVQTLYLPDWTTRLSYLRDWYKYRKVVMVNPENGKTIIAAIADSGPSAWTGKHFGGSPEVMAYLERQDGSQKGPVILFFVDDPDNQVPLGPLEYNLEKGLPLS</sequence>